<keyword evidence="2" id="KW-1133">Transmembrane helix</keyword>
<dbReference type="PROSITE" id="PS00636">
    <property type="entry name" value="DNAJ_1"/>
    <property type="match status" value="1"/>
</dbReference>
<dbReference type="Pfam" id="PF00226">
    <property type="entry name" value="DnaJ"/>
    <property type="match status" value="1"/>
</dbReference>
<feature type="transmembrane region" description="Helical" evidence="2">
    <location>
        <begin position="476"/>
        <end position="493"/>
    </location>
</feature>
<dbReference type="EMBL" id="RQVQ01000053">
    <property type="protein sequence ID" value="RRJ87415.1"/>
    <property type="molecule type" value="Genomic_DNA"/>
</dbReference>
<dbReference type="Pfam" id="PF05656">
    <property type="entry name" value="DUF805"/>
    <property type="match status" value="1"/>
</dbReference>
<feature type="transmembrane region" description="Helical" evidence="2">
    <location>
        <begin position="443"/>
        <end position="464"/>
    </location>
</feature>
<feature type="transmembrane region" description="Helical" evidence="2">
    <location>
        <begin position="225"/>
        <end position="242"/>
    </location>
</feature>
<dbReference type="OrthoDB" id="9779622at2"/>
<accession>A0A3P3VXA3</accession>
<keyword evidence="1" id="KW-0143">Chaperone</keyword>
<reference evidence="4 5" key="1">
    <citation type="submission" date="2018-11" db="EMBL/GenBank/DDBJ databases">
        <title>Flavobacterium sp. nov., YIM 102701-2 draft genome.</title>
        <authorList>
            <person name="Li G."/>
            <person name="Jiang Y."/>
        </authorList>
    </citation>
    <scope>NUCLEOTIDE SEQUENCE [LARGE SCALE GENOMIC DNA]</scope>
    <source>
        <strain evidence="4 5">YIM 102701-2</strain>
    </source>
</reference>
<evidence type="ECO:0000313" key="4">
    <source>
        <dbReference type="EMBL" id="RRJ87415.1"/>
    </source>
</evidence>
<dbReference type="PANTHER" id="PTHR43096:SF52">
    <property type="entry name" value="DNAJ HOMOLOG 1, MITOCHONDRIAL-RELATED"/>
    <property type="match status" value="1"/>
</dbReference>
<protein>
    <submittedName>
        <fullName evidence="4">DUF805 domain-containing protein</fullName>
    </submittedName>
</protein>
<gene>
    <name evidence="4" type="ORF">EG240_14980</name>
</gene>
<dbReference type="GO" id="GO:0016020">
    <property type="term" value="C:membrane"/>
    <property type="evidence" value="ECO:0007669"/>
    <property type="project" value="InterPro"/>
</dbReference>
<comment type="caution">
    <text evidence="4">The sequence shown here is derived from an EMBL/GenBank/DDBJ whole genome shotgun (WGS) entry which is preliminary data.</text>
</comment>
<dbReference type="SUPFAM" id="SSF46565">
    <property type="entry name" value="Chaperone J-domain"/>
    <property type="match status" value="1"/>
</dbReference>
<name>A0A3P3VXA3_9FLAO</name>
<dbReference type="AlphaFoldDB" id="A0A3P3VXA3"/>
<dbReference type="PANTHER" id="PTHR43096">
    <property type="entry name" value="DNAJ HOMOLOG 1, MITOCHONDRIAL-RELATED"/>
    <property type="match status" value="1"/>
</dbReference>
<sequence length="494" mass="57759">MKDYYSILKISRSASSIEIKTSYRNLSKQFHPDVNKAPNASSIFIEIKEAYEVLIDDARRIHYNQLLDYAIHQQNKQINSTPKISVFYCDNAEFSVGDVVTFTWEVSDADVVELRPFGKVANSGTKKIRIIEVSTNLLVELFCYNSISKNYVFSQIILKKRESFQNTTFQNHSNEFYYENIQDEKETYFQNLIRNNPHINPKHFEKEKFNDVYGRIDAPTFTRRVLVLTAIYLVLMYFFVPITFDYPFILIFVNFAYYLTLYKQSIKRFHDFNSKGKFAFISLIPFISWFQCIYLSTKEGDSVMNDFGLPAEALSENQEVSFSKKFDLKSLSRLTKLTLGTAVLNIILIVFFSLNPKHEIPFYANDIYGKEISNYKGNGSYTQMYIRANGNQYIISDEIGEVLKANRYDLVYLGINTFTDNLSYVRVDNASQNQKYYMPSKNLNGGVLIFYFVFLAFQFYTFFFMDKVKHEDKYEGLLGFIMILNLAYLYIIVS</sequence>
<keyword evidence="2" id="KW-0812">Transmembrane</keyword>
<dbReference type="RefSeq" id="WP_125020166.1">
    <property type="nucleotide sequence ID" value="NZ_RQVQ01000053.1"/>
</dbReference>
<keyword evidence="5" id="KW-1185">Reference proteome</keyword>
<proteinExistence type="predicted"/>
<dbReference type="SMART" id="SM00271">
    <property type="entry name" value="DnaJ"/>
    <property type="match status" value="1"/>
</dbReference>
<feature type="transmembrane region" description="Helical" evidence="2">
    <location>
        <begin position="278"/>
        <end position="297"/>
    </location>
</feature>
<dbReference type="InterPro" id="IPR036869">
    <property type="entry name" value="J_dom_sf"/>
</dbReference>
<dbReference type="GO" id="GO:0042026">
    <property type="term" value="P:protein refolding"/>
    <property type="evidence" value="ECO:0007669"/>
    <property type="project" value="TreeGrafter"/>
</dbReference>
<dbReference type="Gene3D" id="1.10.287.110">
    <property type="entry name" value="DnaJ domain"/>
    <property type="match status" value="1"/>
</dbReference>
<feature type="transmembrane region" description="Helical" evidence="2">
    <location>
        <begin position="334"/>
        <end position="354"/>
    </location>
</feature>
<dbReference type="Proteomes" id="UP000275719">
    <property type="component" value="Unassembled WGS sequence"/>
</dbReference>
<evidence type="ECO:0000256" key="2">
    <source>
        <dbReference type="SAM" id="Phobius"/>
    </source>
</evidence>
<dbReference type="GO" id="GO:0051082">
    <property type="term" value="F:unfolded protein binding"/>
    <property type="evidence" value="ECO:0007669"/>
    <property type="project" value="TreeGrafter"/>
</dbReference>
<dbReference type="InterPro" id="IPR008523">
    <property type="entry name" value="DUF805"/>
</dbReference>
<feature type="domain" description="J" evidence="3">
    <location>
        <begin position="3"/>
        <end position="67"/>
    </location>
</feature>
<dbReference type="CDD" id="cd06257">
    <property type="entry name" value="DnaJ"/>
    <property type="match status" value="1"/>
</dbReference>
<dbReference type="InterPro" id="IPR018253">
    <property type="entry name" value="DnaJ_domain_CS"/>
</dbReference>
<keyword evidence="2" id="KW-0472">Membrane</keyword>
<evidence type="ECO:0000313" key="5">
    <source>
        <dbReference type="Proteomes" id="UP000275719"/>
    </source>
</evidence>
<feature type="transmembrane region" description="Helical" evidence="2">
    <location>
        <begin position="248"/>
        <end position="266"/>
    </location>
</feature>
<dbReference type="InterPro" id="IPR001623">
    <property type="entry name" value="DnaJ_domain"/>
</dbReference>
<dbReference type="GO" id="GO:0005737">
    <property type="term" value="C:cytoplasm"/>
    <property type="evidence" value="ECO:0007669"/>
    <property type="project" value="TreeGrafter"/>
</dbReference>
<dbReference type="PROSITE" id="PS50076">
    <property type="entry name" value="DNAJ_2"/>
    <property type="match status" value="1"/>
</dbReference>
<evidence type="ECO:0000259" key="3">
    <source>
        <dbReference type="PROSITE" id="PS50076"/>
    </source>
</evidence>
<dbReference type="PRINTS" id="PR00625">
    <property type="entry name" value="JDOMAIN"/>
</dbReference>
<organism evidence="4 5">
    <name type="scientific">Paenimyroides tangerinum</name>
    <dbReference type="NCBI Taxonomy" id="2488728"/>
    <lineage>
        <taxon>Bacteria</taxon>
        <taxon>Pseudomonadati</taxon>
        <taxon>Bacteroidota</taxon>
        <taxon>Flavobacteriia</taxon>
        <taxon>Flavobacteriales</taxon>
        <taxon>Flavobacteriaceae</taxon>
        <taxon>Paenimyroides</taxon>
    </lineage>
</organism>
<evidence type="ECO:0000256" key="1">
    <source>
        <dbReference type="ARBA" id="ARBA00023186"/>
    </source>
</evidence>